<dbReference type="InterPro" id="IPR045028">
    <property type="entry name" value="DinG/Rad3-like"/>
</dbReference>
<dbReference type="Gene3D" id="3.40.50.300">
    <property type="entry name" value="P-loop containing nucleotide triphosphate hydrolases"/>
    <property type="match status" value="1"/>
</dbReference>
<evidence type="ECO:0000259" key="4">
    <source>
        <dbReference type="PROSITE" id="PS51193"/>
    </source>
</evidence>
<dbReference type="InParanoid" id="E2AJQ9"/>
<name>E2AJQ9_CAMFO</name>
<protein>
    <submittedName>
        <fullName evidence="5">Fanconi anemia group J protein</fullName>
    </submittedName>
</protein>
<dbReference type="EMBL" id="GL440062">
    <property type="protein sequence ID" value="EFN66343.1"/>
    <property type="molecule type" value="Genomic_DNA"/>
</dbReference>
<dbReference type="OrthoDB" id="19182at2759"/>
<dbReference type="Proteomes" id="UP000000311">
    <property type="component" value="Unassembled WGS sequence"/>
</dbReference>
<dbReference type="PANTHER" id="PTHR11472">
    <property type="entry name" value="DNA REPAIR DEAD HELICASE RAD3/XP-D SUBFAMILY MEMBER"/>
    <property type="match status" value="1"/>
</dbReference>
<dbReference type="GO" id="GO:0006289">
    <property type="term" value="P:nucleotide-excision repair"/>
    <property type="evidence" value="ECO:0007669"/>
    <property type="project" value="TreeGrafter"/>
</dbReference>
<dbReference type="PANTHER" id="PTHR11472:SF47">
    <property type="entry name" value="FANCONI ANEMIA GROUP J PROTEIN"/>
    <property type="match status" value="1"/>
</dbReference>
<dbReference type="GO" id="GO:0005634">
    <property type="term" value="C:nucleus"/>
    <property type="evidence" value="ECO:0007669"/>
    <property type="project" value="TreeGrafter"/>
</dbReference>
<keyword evidence="2" id="KW-0378">Hydrolase</keyword>
<evidence type="ECO:0000256" key="1">
    <source>
        <dbReference type="ARBA" id="ARBA00022741"/>
    </source>
</evidence>
<gene>
    <name evidence="5" type="ORF">EAG_07087</name>
</gene>
<dbReference type="GO" id="GO:0003678">
    <property type="term" value="F:DNA helicase activity"/>
    <property type="evidence" value="ECO:0007669"/>
    <property type="project" value="TreeGrafter"/>
</dbReference>
<dbReference type="GO" id="GO:0016787">
    <property type="term" value="F:hydrolase activity"/>
    <property type="evidence" value="ECO:0007669"/>
    <property type="project" value="UniProtKB-KW"/>
</dbReference>
<evidence type="ECO:0000256" key="3">
    <source>
        <dbReference type="ARBA" id="ARBA00022840"/>
    </source>
</evidence>
<accession>E2AJQ9</accession>
<organism evidence="6">
    <name type="scientific">Camponotus floridanus</name>
    <name type="common">Florida carpenter ant</name>
    <dbReference type="NCBI Taxonomy" id="104421"/>
    <lineage>
        <taxon>Eukaryota</taxon>
        <taxon>Metazoa</taxon>
        <taxon>Ecdysozoa</taxon>
        <taxon>Arthropoda</taxon>
        <taxon>Hexapoda</taxon>
        <taxon>Insecta</taxon>
        <taxon>Pterygota</taxon>
        <taxon>Neoptera</taxon>
        <taxon>Endopterygota</taxon>
        <taxon>Hymenoptera</taxon>
        <taxon>Apocrita</taxon>
        <taxon>Aculeata</taxon>
        <taxon>Formicoidea</taxon>
        <taxon>Formicidae</taxon>
        <taxon>Formicinae</taxon>
        <taxon>Camponotus</taxon>
    </lineage>
</organism>
<keyword evidence="1" id="KW-0547">Nucleotide-binding</keyword>
<evidence type="ECO:0000256" key="2">
    <source>
        <dbReference type="ARBA" id="ARBA00022801"/>
    </source>
</evidence>
<keyword evidence="3" id="KW-0067">ATP-binding</keyword>
<proteinExistence type="predicted"/>
<reference evidence="5 6" key="1">
    <citation type="journal article" date="2010" name="Science">
        <title>Genomic comparison of the ants Camponotus floridanus and Harpegnathos saltator.</title>
        <authorList>
            <person name="Bonasio R."/>
            <person name="Zhang G."/>
            <person name="Ye C."/>
            <person name="Mutti N.S."/>
            <person name="Fang X."/>
            <person name="Qin N."/>
            <person name="Donahue G."/>
            <person name="Yang P."/>
            <person name="Li Q."/>
            <person name="Li C."/>
            <person name="Zhang P."/>
            <person name="Huang Z."/>
            <person name="Berger S.L."/>
            <person name="Reinberg D."/>
            <person name="Wang J."/>
            <person name="Liebig J."/>
        </authorList>
    </citation>
    <scope>NUCLEOTIDE SEQUENCE [LARGE SCALE GENOMIC DNA]</scope>
    <source>
        <strain evidence="6">C129</strain>
    </source>
</reference>
<keyword evidence="6" id="KW-1185">Reference proteome</keyword>
<dbReference type="AlphaFoldDB" id="E2AJQ9"/>
<evidence type="ECO:0000313" key="6">
    <source>
        <dbReference type="Proteomes" id="UP000000311"/>
    </source>
</evidence>
<sequence length="345" mass="38703">MYDSLNPAENVGLQKFGVCPRDDYLNSHRVALLILSYRRWIEAFADKARRRNDGAFRVDAPRHSLIKFGQPFIRFIVLFAVPHEMFLHDYAHPCHMDQQSRLSLKRNRYHQLHVKSVISVEISDDESSDSISNPQSNIGQVNCANANPGTACISNDVTDSSNPVCSLTNMHDLSDDLSSDEDVVVVDTPSTSKNINSMFNWGNTSFAYAPRYQNSTSSVLHDSRIEEEIPKEVLNKKQKLMFDSTNDDDLMSLNNFKEEALPSEVTIQHKIMIAGTTVTFPVEPYPCQKAVMNSLIKGCTKEQHCLLESPTGSGKTLALLCGALAWQDQYSSMSPRCQAFVAFIN</sequence>
<dbReference type="OMA" id="NCANANP"/>
<dbReference type="InterPro" id="IPR027417">
    <property type="entry name" value="P-loop_NTPase"/>
</dbReference>
<feature type="domain" description="Helicase ATP-binding" evidence="4">
    <location>
        <begin position="274"/>
        <end position="345"/>
    </location>
</feature>
<dbReference type="STRING" id="104421.E2AJQ9"/>
<dbReference type="GO" id="GO:1990918">
    <property type="term" value="P:double-strand break repair involved in meiotic recombination"/>
    <property type="evidence" value="ECO:0007669"/>
    <property type="project" value="TreeGrafter"/>
</dbReference>
<dbReference type="PROSITE" id="PS51193">
    <property type="entry name" value="HELICASE_ATP_BIND_2"/>
    <property type="match status" value="1"/>
</dbReference>
<dbReference type="GO" id="GO:0005524">
    <property type="term" value="F:ATP binding"/>
    <property type="evidence" value="ECO:0007669"/>
    <property type="project" value="UniProtKB-KW"/>
</dbReference>
<evidence type="ECO:0000313" key="5">
    <source>
        <dbReference type="EMBL" id="EFN66343.1"/>
    </source>
</evidence>
<dbReference type="SUPFAM" id="SSF52540">
    <property type="entry name" value="P-loop containing nucleoside triphosphate hydrolases"/>
    <property type="match status" value="1"/>
</dbReference>
<dbReference type="InterPro" id="IPR014013">
    <property type="entry name" value="Helic_SF1/SF2_ATP-bd_DinG/Rad3"/>
</dbReference>